<name>A0A4X1TQK8_PIG</name>
<reference evidence="2" key="1">
    <citation type="submission" date="2017-08" db="EMBL/GenBank/DDBJ databases">
        <title>USMARCv1.0.</title>
        <authorList>
            <person name="Hannum G.I."/>
            <person name="Koren S."/>
            <person name="Schroeder S.G."/>
            <person name="Chin S.C."/>
            <person name="Nonneman D.J."/>
            <person name="Becker S.A."/>
            <person name="Rosen B.D."/>
            <person name="Bickhart D.M."/>
            <person name="Putnam N.H."/>
            <person name="Green R.E."/>
            <person name="Tuggle C.K."/>
            <person name="Liu H."/>
            <person name="Rohrer G.A."/>
            <person name="Warr A."/>
            <person name="Hall R."/>
            <person name="Kim K."/>
            <person name="Hume D.A."/>
            <person name="Talbot R."/>
            <person name="Chow W."/>
            <person name="Howe K."/>
            <person name="Schwartz A.S."/>
            <person name="Watson M."/>
            <person name="Archibald A.L."/>
            <person name="Phillippy A.M."/>
            <person name="Smith T.P.L."/>
        </authorList>
    </citation>
    <scope>NUCLEOTIDE SEQUENCE [LARGE SCALE GENOMIC DNA]</scope>
</reference>
<protein>
    <submittedName>
        <fullName evidence="1">Uncharacterized protein</fullName>
    </submittedName>
</protein>
<accession>A0A4X1TQK8</accession>
<dbReference type="Proteomes" id="UP000314985">
    <property type="component" value="Unassembled WGS sequence"/>
</dbReference>
<reference evidence="1" key="2">
    <citation type="submission" date="2025-08" db="UniProtKB">
        <authorList>
            <consortium name="Ensembl"/>
        </authorList>
    </citation>
    <scope>IDENTIFICATION</scope>
</reference>
<dbReference type="AlphaFoldDB" id="A0A4X1TQK8"/>
<proteinExistence type="predicted"/>
<dbReference type="Ensembl" id="ENSSSCT00070023457.1">
    <property type="protein sequence ID" value="ENSSSCP00070019406.1"/>
    <property type="gene ID" value="ENSSSCG00070012030.1"/>
</dbReference>
<evidence type="ECO:0000313" key="2">
    <source>
        <dbReference type="Proteomes" id="UP000314985"/>
    </source>
</evidence>
<evidence type="ECO:0000313" key="1">
    <source>
        <dbReference type="Ensembl" id="ENSSSCP00070019406.1"/>
    </source>
</evidence>
<organism evidence="1 2">
    <name type="scientific">Sus scrofa</name>
    <name type="common">Pig</name>
    <dbReference type="NCBI Taxonomy" id="9823"/>
    <lineage>
        <taxon>Eukaryota</taxon>
        <taxon>Metazoa</taxon>
        <taxon>Chordata</taxon>
        <taxon>Craniata</taxon>
        <taxon>Vertebrata</taxon>
        <taxon>Euteleostomi</taxon>
        <taxon>Mammalia</taxon>
        <taxon>Eutheria</taxon>
        <taxon>Laurasiatheria</taxon>
        <taxon>Artiodactyla</taxon>
        <taxon>Suina</taxon>
        <taxon>Suidae</taxon>
        <taxon>Sus</taxon>
    </lineage>
</organism>
<sequence length="112" mass="12731">MLRSDNVLPMSSSRSLMVSCLIFKSFCHLEFIFVHGVRVCSSFIALHAAVQVSQHQLLKTLSFSHFIFLLPLSKINWPKLCGFISGSSTLLHWSVCLIWYQYHTLLMTVAAL</sequence>